<evidence type="ECO:0000313" key="5">
    <source>
        <dbReference type="Proteomes" id="UP000824166"/>
    </source>
</evidence>
<feature type="active site" description="Proton acceptor; specific for L-alanine" evidence="2">
    <location>
        <position position="285"/>
    </location>
</feature>
<dbReference type="InterPro" id="IPR011079">
    <property type="entry name" value="Ala_racemase_C"/>
</dbReference>
<dbReference type="RefSeq" id="WP_216925127.1">
    <property type="nucleotide sequence ID" value="NZ_JAHOPC010000006.1"/>
</dbReference>
<feature type="binding site" evidence="2">
    <location>
        <position position="152"/>
    </location>
    <ligand>
        <name>substrate</name>
    </ligand>
</feature>
<dbReference type="Pfam" id="PF00842">
    <property type="entry name" value="Ala_racemase_C"/>
    <property type="match status" value="1"/>
</dbReference>
<dbReference type="GO" id="GO:0008784">
    <property type="term" value="F:alanine racemase activity"/>
    <property type="evidence" value="ECO:0007669"/>
    <property type="project" value="UniProtKB-EC"/>
</dbReference>
<dbReference type="Pfam" id="PF01168">
    <property type="entry name" value="Ala_racemase_N"/>
    <property type="match status" value="1"/>
</dbReference>
<keyword evidence="2" id="KW-0663">Pyridoxal phosphate</keyword>
<dbReference type="NCBIfam" id="TIGR00492">
    <property type="entry name" value="alr"/>
    <property type="match status" value="1"/>
</dbReference>
<feature type="binding site" evidence="2">
    <location>
        <position position="332"/>
    </location>
    <ligand>
        <name>substrate</name>
    </ligand>
</feature>
<dbReference type="InterPro" id="IPR001608">
    <property type="entry name" value="Ala_racemase_N"/>
</dbReference>
<evidence type="ECO:0000256" key="2">
    <source>
        <dbReference type="HAMAP-Rule" id="MF_01201"/>
    </source>
</evidence>
<keyword evidence="5" id="KW-1185">Reference proteome</keyword>
<evidence type="ECO:0000259" key="3">
    <source>
        <dbReference type="SMART" id="SM01005"/>
    </source>
</evidence>
<comment type="function">
    <text evidence="2">Catalyzes the interconversion of L-alanine and D-alanine. May also act on other amino acids.</text>
</comment>
<dbReference type="PANTHER" id="PTHR30511:SF0">
    <property type="entry name" value="ALANINE RACEMASE, CATABOLIC-RELATED"/>
    <property type="match status" value="1"/>
</dbReference>
<protein>
    <recommendedName>
        <fullName evidence="2">Alanine racemase</fullName>
        <ecNumber evidence="2">5.1.1.1</ecNumber>
    </recommendedName>
</protein>
<dbReference type="EC" id="5.1.1.1" evidence="2"/>
<name>A0ABS6I7D0_9MICC</name>
<dbReference type="HAMAP" id="MF_01201">
    <property type="entry name" value="Ala_racemase"/>
    <property type="match status" value="1"/>
</dbReference>
<comment type="pathway">
    <text evidence="2">Amino-acid biosynthesis; D-alanine biosynthesis; D-alanine from L-alanine: step 1/1.</text>
</comment>
<feature type="domain" description="Alanine racemase C-terminal" evidence="3">
    <location>
        <begin position="264"/>
        <end position="395"/>
    </location>
</feature>
<feature type="active site" description="Proton acceptor; specific for D-alanine" evidence="2">
    <location>
        <position position="55"/>
    </location>
</feature>
<sequence>MTYEAAADIGIGSKTSIAKSAVLERSAVIDLEAVRHNVRQFVAIASPASVMAVVKADAYGHGVVQVARAALDAGAAWLGVAHISEALALRAAGIEAPLLAWLHTRESNFQAAVAAGIDVGISGWELDAVVAAAREQERPARVHLKVDTGLGRNGCTIADWDQLVGQAMEYQDEGLLRVVGIFSHLAVADEPHRPETDQQLAVFREALAIAEDAGVDTEVRHIANTPAALSRPDSHFDLIRVGLGIYGLSPFEGVTSAELGLHAAMTVRTILSNCKKVPEGQGVSYGLKYHTSQESTLGLVPLGYADGVPRVATGGPVRVNGVTYPVVGQIAMDQMVIDLGPLTPEETAGLKGSEAVMFGDGADGGPTADDWAATAGTINYEIVTRISPRVPRSYINEAPAVNEAAAKPEVHQGTRAASESATL</sequence>
<comment type="similarity">
    <text evidence="2">Belongs to the alanine racemase family.</text>
</comment>
<dbReference type="SMART" id="SM01005">
    <property type="entry name" value="Ala_racemase_C"/>
    <property type="match status" value="1"/>
</dbReference>
<proteinExistence type="inferred from homology"/>
<evidence type="ECO:0000313" key="4">
    <source>
        <dbReference type="EMBL" id="MBU8866994.1"/>
    </source>
</evidence>
<gene>
    <name evidence="4" type="primary">alr</name>
    <name evidence="4" type="ORF">KSW38_11900</name>
</gene>
<dbReference type="InterPro" id="IPR020622">
    <property type="entry name" value="Ala_racemase_pyridoxalP-BS"/>
</dbReference>
<keyword evidence="2 4" id="KW-0413">Isomerase</keyword>
<dbReference type="EMBL" id="JAHOPC010000006">
    <property type="protein sequence ID" value="MBU8866994.1"/>
    <property type="molecule type" value="Genomic_DNA"/>
</dbReference>
<dbReference type="CDD" id="cd00430">
    <property type="entry name" value="PLPDE_III_AR"/>
    <property type="match status" value="1"/>
</dbReference>
<dbReference type="InterPro" id="IPR000821">
    <property type="entry name" value="Ala_racemase"/>
</dbReference>
<comment type="cofactor">
    <cofactor evidence="1 2">
        <name>pyridoxal 5'-phosphate</name>
        <dbReference type="ChEBI" id="CHEBI:597326"/>
    </cofactor>
</comment>
<comment type="catalytic activity">
    <reaction evidence="2">
        <text>L-alanine = D-alanine</text>
        <dbReference type="Rhea" id="RHEA:20249"/>
        <dbReference type="ChEBI" id="CHEBI:57416"/>
        <dbReference type="ChEBI" id="CHEBI:57972"/>
        <dbReference type="EC" id="5.1.1.1"/>
    </reaction>
</comment>
<feature type="modified residue" description="N6-(pyridoxal phosphate)lysine" evidence="2">
    <location>
        <position position="55"/>
    </location>
</feature>
<accession>A0ABS6I7D0</accession>
<evidence type="ECO:0000256" key="1">
    <source>
        <dbReference type="ARBA" id="ARBA00001933"/>
    </source>
</evidence>
<reference evidence="4 5" key="1">
    <citation type="submission" date="2021-06" db="EMBL/GenBank/DDBJ databases">
        <authorList>
            <person name="Jeong J.W."/>
        </authorList>
    </citation>
    <scope>NUCLEOTIDE SEQUENCE [LARGE SCALE GENOMIC DNA]</scope>
    <source>
        <strain evidence="4 5">MMS21-TAE1-1</strain>
    </source>
</reference>
<comment type="caution">
    <text evidence="4">The sequence shown here is derived from an EMBL/GenBank/DDBJ whole genome shotgun (WGS) entry which is preliminary data.</text>
</comment>
<dbReference type="PANTHER" id="PTHR30511">
    <property type="entry name" value="ALANINE RACEMASE"/>
    <property type="match status" value="1"/>
</dbReference>
<dbReference type="PROSITE" id="PS00395">
    <property type="entry name" value="ALANINE_RACEMASE"/>
    <property type="match status" value="1"/>
</dbReference>
<dbReference type="Proteomes" id="UP000824166">
    <property type="component" value="Unassembled WGS sequence"/>
</dbReference>
<organism evidence="4 5">
    <name type="scientific">Paenarthrobacter aromaticivorans</name>
    <dbReference type="NCBI Taxonomy" id="2849150"/>
    <lineage>
        <taxon>Bacteria</taxon>
        <taxon>Bacillati</taxon>
        <taxon>Actinomycetota</taxon>
        <taxon>Actinomycetes</taxon>
        <taxon>Micrococcales</taxon>
        <taxon>Micrococcaceae</taxon>
        <taxon>Paenarthrobacter</taxon>
    </lineage>
</organism>